<dbReference type="Pfam" id="PF02237">
    <property type="entry name" value="BPL_C"/>
    <property type="match status" value="1"/>
</dbReference>
<evidence type="ECO:0000256" key="2">
    <source>
        <dbReference type="SAM" id="MobiDB-lite"/>
    </source>
</evidence>
<dbReference type="PROSITE" id="PS51733">
    <property type="entry name" value="BPL_LPL_CATALYTIC"/>
    <property type="match status" value="1"/>
</dbReference>
<accession>A0A6J7HC51</accession>
<protein>
    <submittedName>
        <fullName evidence="4">Unannotated protein</fullName>
    </submittedName>
</protein>
<gene>
    <name evidence="4" type="ORF">UFOPK3564_01709</name>
</gene>
<feature type="compositionally biased region" description="Basic and acidic residues" evidence="2">
    <location>
        <begin position="12"/>
        <end position="32"/>
    </location>
</feature>
<dbReference type="GO" id="GO:0004077">
    <property type="term" value="F:biotin--[biotin carboxyl-carrier protein] ligase activity"/>
    <property type="evidence" value="ECO:0007669"/>
    <property type="project" value="InterPro"/>
</dbReference>
<dbReference type="Gene3D" id="3.30.930.10">
    <property type="entry name" value="Bira Bifunctional Protein, Domain 2"/>
    <property type="match status" value="1"/>
</dbReference>
<feature type="region of interest" description="Disordered" evidence="2">
    <location>
        <begin position="1"/>
        <end position="61"/>
    </location>
</feature>
<evidence type="ECO:0000256" key="1">
    <source>
        <dbReference type="ARBA" id="ARBA00022598"/>
    </source>
</evidence>
<dbReference type="InterPro" id="IPR045864">
    <property type="entry name" value="aa-tRNA-synth_II/BPL/LPL"/>
</dbReference>
<dbReference type="PANTHER" id="PTHR12835:SF5">
    <property type="entry name" value="BIOTIN--PROTEIN LIGASE"/>
    <property type="match status" value="1"/>
</dbReference>
<evidence type="ECO:0000259" key="3">
    <source>
        <dbReference type="PROSITE" id="PS51733"/>
    </source>
</evidence>
<name>A0A6J7HC51_9ZZZZ</name>
<reference evidence="4" key="1">
    <citation type="submission" date="2020-05" db="EMBL/GenBank/DDBJ databases">
        <authorList>
            <person name="Chiriac C."/>
            <person name="Salcher M."/>
            <person name="Ghai R."/>
            <person name="Kavagutti S V."/>
        </authorList>
    </citation>
    <scope>NUCLEOTIDE SEQUENCE</scope>
</reference>
<dbReference type="EMBL" id="CAFBMK010000094">
    <property type="protein sequence ID" value="CAB4918577.1"/>
    <property type="molecule type" value="Genomic_DNA"/>
</dbReference>
<sequence>MSPSPTAPRPLGEPRHHHEELGSTNDEARRLGGEGAPHGTTVTATAQTAGRGRQGRPWVAPPGRALTVSVVLRDLARPALLPLAVAVAVARTVGDGARIKWPNDVVLEPGAPDDGAVTDGPCHPAPPAGVPGDLRKIAGILCEGRPAEGWAVAGIGLNVALDLAEVPAEIADRAATMGRDPSELDAVLDELLGHLAAVLALPDAELLADWSARDVLRGRRIGWVRPGGGPEGDGVADGVDDQGRLRVRTDAGVELLDAGEVHLVRR</sequence>
<organism evidence="4">
    <name type="scientific">freshwater metagenome</name>
    <dbReference type="NCBI Taxonomy" id="449393"/>
    <lineage>
        <taxon>unclassified sequences</taxon>
        <taxon>metagenomes</taxon>
        <taxon>ecological metagenomes</taxon>
    </lineage>
</organism>
<dbReference type="GO" id="GO:0005737">
    <property type="term" value="C:cytoplasm"/>
    <property type="evidence" value="ECO:0007669"/>
    <property type="project" value="TreeGrafter"/>
</dbReference>
<proteinExistence type="predicted"/>
<dbReference type="InterPro" id="IPR004143">
    <property type="entry name" value="BPL_LPL_catalytic"/>
</dbReference>
<dbReference type="PANTHER" id="PTHR12835">
    <property type="entry name" value="BIOTIN PROTEIN LIGASE"/>
    <property type="match status" value="1"/>
</dbReference>
<dbReference type="InterPro" id="IPR003142">
    <property type="entry name" value="BPL_C"/>
</dbReference>
<dbReference type="AlphaFoldDB" id="A0A6J7HC51"/>
<evidence type="ECO:0000313" key="4">
    <source>
        <dbReference type="EMBL" id="CAB4918577.1"/>
    </source>
</evidence>
<dbReference type="InterPro" id="IPR004408">
    <property type="entry name" value="Biotin_CoA_COase_ligase"/>
</dbReference>
<keyword evidence="1" id="KW-0436">Ligase</keyword>
<dbReference type="Pfam" id="PF03099">
    <property type="entry name" value="BPL_LplA_LipB"/>
    <property type="match status" value="1"/>
</dbReference>
<dbReference type="NCBIfam" id="TIGR00121">
    <property type="entry name" value="birA_ligase"/>
    <property type="match status" value="1"/>
</dbReference>
<dbReference type="SUPFAM" id="SSF55681">
    <property type="entry name" value="Class II aaRS and biotin synthetases"/>
    <property type="match status" value="1"/>
</dbReference>
<dbReference type="Gene3D" id="2.30.30.100">
    <property type="match status" value="1"/>
</dbReference>
<feature type="domain" description="BPL/LPL catalytic" evidence="3">
    <location>
        <begin position="4"/>
        <end position="203"/>
    </location>
</feature>